<dbReference type="Pfam" id="PF01391">
    <property type="entry name" value="Collagen"/>
    <property type="match status" value="2"/>
</dbReference>
<dbReference type="PANTHER" id="PTHR24023">
    <property type="entry name" value="COLLAGEN ALPHA"/>
    <property type="match status" value="1"/>
</dbReference>
<dbReference type="PANTHER" id="PTHR24023:SF1106">
    <property type="entry name" value="VIKING, ISOFORM A"/>
    <property type="match status" value="1"/>
</dbReference>
<feature type="compositionally biased region" description="Basic and acidic residues" evidence="1">
    <location>
        <begin position="383"/>
        <end position="402"/>
    </location>
</feature>
<evidence type="ECO:0000256" key="1">
    <source>
        <dbReference type="SAM" id="MobiDB-lite"/>
    </source>
</evidence>
<dbReference type="GO" id="GO:0030198">
    <property type="term" value="P:extracellular matrix organization"/>
    <property type="evidence" value="ECO:0007669"/>
    <property type="project" value="TreeGrafter"/>
</dbReference>
<feature type="compositionally biased region" description="Low complexity" evidence="1">
    <location>
        <begin position="497"/>
        <end position="507"/>
    </location>
</feature>
<feature type="compositionally biased region" description="Basic and acidic residues" evidence="1">
    <location>
        <begin position="165"/>
        <end position="183"/>
    </location>
</feature>
<dbReference type="EMBL" id="VEVO01000005">
    <property type="protein sequence ID" value="KAF0042149.1"/>
    <property type="molecule type" value="Genomic_DNA"/>
</dbReference>
<dbReference type="InterPro" id="IPR050149">
    <property type="entry name" value="Collagen_superfamily"/>
</dbReference>
<feature type="compositionally biased region" description="Polar residues" evidence="1">
    <location>
        <begin position="298"/>
        <end position="312"/>
    </location>
</feature>
<evidence type="ECO:0000313" key="2">
    <source>
        <dbReference type="EMBL" id="KAF0042149.1"/>
    </source>
</evidence>
<reference evidence="2 3" key="1">
    <citation type="submission" date="2019-06" db="EMBL/GenBank/DDBJ databases">
        <title>Draft genomes of female and male turbot (Scophthalmus maximus).</title>
        <authorList>
            <person name="Xu H."/>
            <person name="Xu X.-W."/>
            <person name="Shao C."/>
            <person name="Chen S."/>
        </authorList>
    </citation>
    <scope>NUCLEOTIDE SEQUENCE [LARGE SCALE GENOMIC DNA]</scope>
    <source>
        <strain evidence="2">Ysfricsl-2016a</strain>
        <tissue evidence="2">Blood</tissue>
    </source>
</reference>
<dbReference type="AlphaFoldDB" id="A0A6A4TB77"/>
<gene>
    <name evidence="2" type="ORF">F2P81_005681</name>
</gene>
<feature type="compositionally biased region" description="Acidic residues" evidence="1">
    <location>
        <begin position="367"/>
        <end position="382"/>
    </location>
</feature>
<protein>
    <submittedName>
        <fullName evidence="2">Uncharacterized protein</fullName>
    </submittedName>
</protein>
<feature type="region of interest" description="Disordered" evidence="1">
    <location>
        <begin position="286"/>
        <end position="458"/>
    </location>
</feature>
<feature type="compositionally biased region" description="Polar residues" evidence="1">
    <location>
        <begin position="423"/>
        <end position="439"/>
    </location>
</feature>
<comment type="caution">
    <text evidence="2">The sequence shown here is derived from an EMBL/GenBank/DDBJ whole genome shotgun (WGS) entry which is preliminary data.</text>
</comment>
<feature type="region of interest" description="Disordered" evidence="1">
    <location>
        <begin position="35"/>
        <end position="84"/>
    </location>
</feature>
<feature type="compositionally biased region" description="Polar residues" evidence="1">
    <location>
        <begin position="224"/>
        <end position="241"/>
    </location>
</feature>
<feature type="region of interest" description="Disordered" evidence="1">
    <location>
        <begin position="579"/>
        <end position="637"/>
    </location>
</feature>
<dbReference type="InterPro" id="IPR008160">
    <property type="entry name" value="Collagen"/>
</dbReference>
<dbReference type="GO" id="GO:0005615">
    <property type="term" value="C:extracellular space"/>
    <property type="evidence" value="ECO:0007669"/>
    <property type="project" value="TreeGrafter"/>
</dbReference>
<dbReference type="GO" id="GO:0030020">
    <property type="term" value="F:extracellular matrix structural constituent conferring tensile strength"/>
    <property type="evidence" value="ECO:0007669"/>
    <property type="project" value="TreeGrafter"/>
</dbReference>
<name>A0A6A4TB77_SCOMX</name>
<accession>A0A6A4TB77</accession>
<feature type="region of interest" description="Disordered" evidence="1">
    <location>
        <begin position="491"/>
        <end position="552"/>
    </location>
</feature>
<dbReference type="GO" id="GO:0031012">
    <property type="term" value="C:extracellular matrix"/>
    <property type="evidence" value="ECO:0007669"/>
    <property type="project" value="TreeGrafter"/>
</dbReference>
<feature type="compositionally biased region" description="Basic and acidic residues" evidence="1">
    <location>
        <begin position="537"/>
        <end position="547"/>
    </location>
</feature>
<feature type="region of interest" description="Disordered" evidence="1">
    <location>
        <begin position="153"/>
        <end position="264"/>
    </location>
</feature>
<proteinExistence type="predicted"/>
<dbReference type="Proteomes" id="UP000438429">
    <property type="component" value="Unassembled WGS sequence"/>
</dbReference>
<feature type="compositionally biased region" description="Polar residues" evidence="1">
    <location>
        <begin position="403"/>
        <end position="415"/>
    </location>
</feature>
<sequence length="637" mass="66643">MIFVLGDSTAAEQHCQHYNNTCSALTDTQTVGAIDEATTPPGFRASSRPDDSPQDTTLNARLTDLTPRLNPVSSADPPRSRTVPYTQDVDTTAVENTRTGVETQATGLANRTKDKPKTVSEEIVRDPWTMKEPQKTEESFIVGTAFVHTLKTAPHPEPVHQSPDAAKEEGSTSDDTSVKERVETAISIPNIQPEIPTAPGVTSASTRGEAETRSTEKTFPSGPHASTSTLILGSTTKSGLVTSRVDPSSDGGTREAKHETSPAMITPPVSFKVLRATEFSLEGAVTDDSAAAQKDPAPNQTVSTPTQQSREALNSRDIMVEMGNVSTRESEEKTEIKDRLDGVSPKRETTSPQQRLPGGDEGSGGDTDGDEIDLVVEEEGERDAEMEKENYDHDAGDFEKHNQSSLDGISQLSNKDSIEQSETDSTQQTVEAANQQPTYSAGHKGAGLRPGVSGQGGYPGVMGRTGRTGYRGPIGPPGMPAIVVFKTSEEEWEAFKGSPGPQGLPGPQGRPGRDGTPGEDADPGPPGLPGEQGPKGYRGEEGSKGELGEWGNKGARGLVGIPGYIGKIGSGGLKGVFGVNGSPGEPGPDGTVGFPGVRGPQGKPGPDGPQGLKGEPGDSGDEGDIGEPGPTGLYVRL</sequence>
<feature type="compositionally biased region" description="Basic and acidic residues" evidence="1">
    <location>
        <begin position="328"/>
        <end position="349"/>
    </location>
</feature>
<evidence type="ECO:0000313" key="3">
    <source>
        <dbReference type="Proteomes" id="UP000438429"/>
    </source>
</evidence>
<organism evidence="2 3">
    <name type="scientific">Scophthalmus maximus</name>
    <name type="common">Turbot</name>
    <name type="synonym">Psetta maxima</name>
    <dbReference type="NCBI Taxonomy" id="52904"/>
    <lineage>
        <taxon>Eukaryota</taxon>
        <taxon>Metazoa</taxon>
        <taxon>Chordata</taxon>
        <taxon>Craniata</taxon>
        <taxon>Vertebrata</taxon>
        <taxon>Euteleostomi</taxon>
        <taxon>Actinopterygii</taxon>
        <taxon>Neopterygii</taxon>
        <taxon>Teleostei</taxon>
        <taxon>Neoteleostei</taxon>
        <taxon>Acanthomorphata</taxon>
        <taxon>Carangaria</taxon>
        <taxon>Pleuronectiformes</taxon>
        <taxon>Pleuronectoidei</taxon>
        <taxon>Scophthalmidae</taxon>
        <taxon>Scophthalmus</taxon>
    </lineage>
</organism>